<evidence type="ECO:0000313" key="1">
    <source>
        <dbReference type="EMBL" id="JAE08790.1"/>
    </source>
</evidence>
<organism evidence="1">
    <name type="scientific">Arundo donax</name>
    <name type="common">Giant reed</name>
    <name type="synonym">Donax arundinaceus</name>
    <dbReference type="NCBI Taxonomy" id="35708"/>
    <lineage>
        <taxon>Eukaryota</taxon>
        <taxon>Viridiplantae</taxon>
        <taxon>Streptophyta</taxon>
        <taxon>Embryophyta</taxon>
        <taxon>Tracheophyta</taxon>
        <taxon>Spermatophyta</taxon>
        <taxon>Magnoliopsida</taxon>
        <taxon>Liliopsida</taxon>
        <taxon>Poales</taxon>
        <taxon>Poaceae</taxon>
        <taxon>PACMAD clade</taxon>
        <taxon>Arundinoideae</taxon>
        <taxon>Arundineae</taxon>
        <taxon>Arundo</taxon>
    </lineage>
</organism>
<dbReference type="AlphaFoldDB" id="A0A0A9F6Y2"/>
<sequence>MIALRKSTPWIKCSNCKSDRTSEGIEKT</sequence>
<reference evidence="1" key="2">
    <citation type="journal article" date="2015" name="Data Brief">
        <title>Shoot transcriptome of the giant reed, Arundo donax.</title>
        <authorList>
            <person name="Barrero R.A."/>
            <person name="Guerrero F.D."/>
            <person name="Moolhuijzen P."/>
            <person name="Goolsby J.A."/>
            <person name="Tidwell J."/>
            <person name="Bellgard S.E."/>
            <person name="Bellgard M.I."/>
        </authorList>
    </citation>
    <scope>NUCLEOTIDE SEQUENCE</scope>
    <source>
        <tissue evidence="1">Shoot tissue taken approximately 20 cm above the soil surface</tissue>
    </source>
</reference>
<protein>
    <submittedName>
        <fullName evidence="1">Uncharacterized protein</fullName>
    </submittedName>
</protein>
<dbReference type="EMBL" id="GBRH01189106">
    <property type="protein sequence ID" value="JAE08790.1"/>
    <property type="molecule type" value="Transcribed_RNA"/>
</dbReference>
<accession>A0A0A9F6Y2</accession>
<name>A0A0A9F6Y2_ARUDO</name>
<proteinExistence type="predicted"/>
<reference evidence="1" key="1">
    <citation type="submission" date="2014-09" db="EMBL/GenBank/DDBJ databases">
        <authorList>
            <person name="Magalhaes I.L.F."/>
            <person name="Oliveira U."/>
            <person name="Santos F.R."/>
            <person name="Vidigal T.H.D.A."/>
            <person name="Brescovit A.D."/>
            <person name="Santos A.J."/>
        </authorList>
    </citation>
    <scope>NUCLEOTIDE SEQUENCE</scope>
    <source>
        <tissue evidence="1">Shoot tissue taken approximately 20 cm above the soil surface</tissue>
    </source>
</reference>